<sequence length="502" mass="53397">MGLYDRMMQGVQMAEAGKVAGQKSKLQSLLGQAVADPNARRQALGQAAMIDAPTSLAVQEKLQGLDMAAISQGARMLVAAPEQLRPQIYREKLAPLGKSLGVQGEYTPFLYPMMEKLAQAGGGSDVPATQRHQQWLLSQLSEEDRPEALKYFAGLGSRPLQESFSSEVVQTSNGPMVLQRGRLGENRLAPFQTGGSGGGGMAPGAGQAMVDETTTLATQMAQAGISDAQIEAFIRSRLNAGGIDTQPPMQRMGAQPMPAAGSPITGPRLDPVNGGYMGGARPLSAAEEAAQKRLAETNVDLSTADARARAEAEAQRLKTAAQKDAELEAERNEQAPKRVARYQQALDTAQNVQSSIQKARNMIGGMSTGFIGARSRGIEGSPAYNLAAEIETIKANLGFDRLQQMRDNSPTGGALGQVAIQELTALQSTVANLDPNQSAEQLQRNLDRIADHYSKWSEAVRDALREEGAGGNASKAPQAGSVQDGYRFKGGNPADKNNWERL</sequence>
<organism evidence="2 3">
    <name type="scientific">Marilutibacter aestuarii</name>
    <dbReference type="NCBI Taxonomy" id="1706195"/>
    <lineage>
        <taxon>Bacteria</taxon>
        <taxon>Pseudomonadati</taxon>
        <taxon>Pseudomonadota</taxon>
        <taxon>Gammaproteobacteria</taxon>
        <taxon>Lysobacterales</taxon>
        <taxon>Lysobacteraceae</taxon>
        <taxon>Marilutibacter</taxon>
    </lineage>
</organism>
<dbReference type="Proteomes" id="UP000318212">
    <property type="component" value="Unassembled WGS sequence"/>
</dbReference>
<dbReference type="EMBL" id="VICE01000108">
    <property type="protein sequence ID" value="TQD42367.1"/>
    <property type="molecule type" value="Genomic_DNA"/>
</dbReference>
<dbReference type="AlphaFoldDB" id="A0A507ZZE8"/>
<keyword evidence="3" id="KW-1185">Reference proteome</keyword>
<evidence type="ECO:0000313" key="3">
    <source>
        <dbReference type="Proteomes" id="UP000318212"/>
    </source>
</evidence>
<dbReference type="OrthoDB" id="6057976at2"/>
<feature type="compositionally biased region" description="Basic and acidic residues" evidence="1">
    <location>
        <begin position="318"/>
        <end position="336"/>
    </location>
</feature>
<comment type="caution">
    <text evidence="2">The sequence shown here is derived from an EMBL/GenBank/DDBJ whole genome shotgun (WGS) entry which is preliminary data.</text>
</comment>
<evidence type="ECO:0000313" key="2">
    <source>
        <dbReference type="EMBL" id="TQD42367.1"/>
    </source>
</evidence>
<name>A0A507ZZE8_9GAMM</name>
<reference evidence="2 3" key="1">
    <citation type="submission" date="2019-06" db="EMBL/GenBank/DDBJ databases">
        <title>Lysobacter alkalisoli sp. nov. isolated from saline soil.</title>
        <authorList>
            <person name="Sun J.-Q."/>
            <person name="Xu L."/>
        </authorList>
    </citation>
    <scope>NUCLEOTIDE SEQUENCE [LARGE SCALE GENOMIC DNA]</scope>
    <source>
        <strain evidence="2 3">JCM 31130</strain>
    </source>
</reference>
<feature type="region of interest" description="Disordered" evidence="1">
    <location>
        <begin position="467"/>
        <end position="502"/>
    </location>
</feature>
<proteinExistence type="predicted"/>
<gene>
    <name evidence="2" type="ORF">FKV25_11830</name>
</gene>
<evidence type="ECO:0000256" key="1">
    <source>
        <dbReference type="SAM" id="MobiDB-lite"/>
    </source>
</evidence>
<dbReference type="RefSeq" id="WP_141519003.1">
    <property type="nucleotide sequence ID" value="NZ_VICE01000108.1"/>
</dbReference>
<protein>
    <submittedName>
        <fullName evidence="2">Uncharacterized protein</fullName>
    </submittedName>
</protein>
<feature type="region of interest" description="Disordered" evidence="1">
    <location>
        <begin position="318"/>
        <end position="337"/>
    </location>
</feature>
<accession>A0A507ZZE8</accession>